<gene>
    <name evidence="2" type="ORF">OE88DRAFT_1660334</name>
</gene>
<feature type="compositionally biased region" description="Polar residues" evidence="1">
    <location>
        <begin position="1"/>
        <end position="15"/>
    </location>
</feature>
<dbReference type="OrthoDB" id="3328946at2759"/>
<evidence type="ECO:0000313" key="3">
    <source>
        <dbReference type="Proteomes" id="UP000305948"/>
    </source>
</evidence>
<feature type="region of interest" description="Disordered" evidence="1">
    <location>
        <begin position="1"/>
        <end position="20"/>
    </location>
</feature>
<name>A0A5C3N0E1_9AGAM</name>
<evidence type="ECO:0000256" key="1">
    <source>
        <dbReference type="SAM" id="MobiDB-lite"/>
    </source>
</evidence>
<keyword evidence="3" id="KW-1185">Reference proteome</keyword>
<dbReference type="EMBL" id="ML213512">
    <property type="protein sequence ID" value="TFK51074.1"/>
    <property type="molecule type" value="Genomic_DNA"/>
</dbReference>
<dbReference type="AlphaFoldDB" id="A0A5C3N0E1"/>
<dbReference type="Proteomes" id="UP000305948">
    <property type="component" value="Unassembled WGS sequence"/>
</dbReference>
<feature type="region of interest" description="Disordered" evidence="1">
    <location>
        <begin position="261"/>
        <end position="287"/>
    </location>
</feature>
<proteinExistence type="predicted"/>
<evidence type="ECO:0000313" key="2">
    <source>
        <dbReference type="EMBL" id="TFK51074.1"/>
    </source>
</evidence>
<accession>A0A5C3N0E1</accession>
<protein>
    <submittedName>
        <fullName evidence="2">Uncharacterized protein</fullName>
    </submittedName>
</protein>
<organism evidence="2 3">
    <name type="scientific">Heliocybe sulcata</name>
    <dbReference type="NCBI Taxonomy" id="5364"/>
    <lineage>
        <taxon>Eukaryota</taxon>
        <taxon>Fungi</taxon>
        <taxon>Dikarya</taxon>
        <taxon>Basidiomycota</taxon>
        <taxon>Agaricomycotina</taxon>
        <taxon>Agaricomycetes</taxon>
        <taxon>Gloeophyllales</taxon>
        <taxon>Gloeophyllaceae</taxon>
        <taxon>Heliocybe</taxon>
    </lineage>
</organism>
<reference evidence="2 3" key="1">
    <citation type="journal article" date="2019" name="Nat. Ecol. Evol.">
        <title>Megaphylogeny resolves global patterns of mushroom evolution.</title>
        <authorList>
            <person name="Varga T."/>
            <person name="Krizsan K."/>
            <person name="Foldi C."/>
            <person name="Dima B."/>
            <person name="Sanchez-Garcia M."/>
            <person name="Sanchez-Ramirez S."/>
            <person name="Szollosi G.J."/>
            <person name="Szarkandi J.G."/>
            <person name="Papp V."/>
            <person name="Albert L."/>
            <person name="Andreopoulos W."/>
            <person name="Angelini C."/>
            <person name="Antonin V."/>
            <person name="Barry K.W."/>
            <person name="Bougher N.L."/>
            <person name="Buchanan P."/>
            <person name="Buyck B."/>
            <person name="Bense V."/>
            <person name="Catcheside P."/>
            <person name="Chovatia M."/>
            <person name="Cooper J."/>
            <person name="Damon W."/>
            <person name="Desjardin D."/>
            <person name="Finy P."/>
            <person name="Geml J."/>
            <person name="Haridas S."/>
            <person name="Hughes K."/>
            <person name="Justo A."/>
            <person name="Karasinski D."/>
            <person name="Kautmanova I."/>
            <person name="Kiss B."/>
            <person name="Kocsube S."/>
            <person name="Kotiranta H."/>
            <person name="LaButti K.M."/>
            <person name="Lechner B.E."/>
            <person name="Liimatainen K."/>
            <person name="Lipzen A."/>
            <person name="Lukacs Z."/>
            <person name="Mihaltcheva S."/>
            <person name="Morgado L.N."/>
            <person name="Niskanen T."/>
            <person name="Noordeloos M.E."/>
            <person name="Ohm R.A."/>
            <person name="Ortiz-Santana B."/>
            <person name="Ovrebo C."/>
            <person name="Racz N."/>
            <person name="Riley R."/>
            <person name="Savchenko A."/>
            <person name="Shiryaev A."/>
            <person name="Soop K."/>
            <person name="Spirin V."/>
            <person name="Szebenyi C."/>
            <person name="Tomsovsky M."/>
            <person name="Tulloss R.E."/>
            <person name="Uehling J."/>
            <person name="Grigoriev I.V."/>
            <person name="Vagvolgyi C."/>
            <person name="Papp T."/>
            <person name="Martin F.M."/>
            <person name="Miettinen O."/>
            <person name="Hibbett D.S."/>
            <person name="Nagy L.G."/>
        </authorList>
    </citation>
    <scope>NUCLEOTIDE SEQUENCE [LARGE SCALE GENOMIC DNA]</scope>
    <source>
        <strain evidence="2 3">OMC1185</strain>
    </source>
</reference>
<sequence length="359" mass="39904">MSRQRWPAPTTSGATPTLDALASAPNASESIIDRLLKLKHERWGTTLPLGVPSDIEVPPPTCDLHHPRPKYGWQTHVWVYDESVLAEETGECLTPHEPATPITPTSPAIDGAAEIQYGFPVCEPKPLPWDARPAWIDVETWDLAAFTPPWLLDADLAAYENEGSVWAQSETTDMPYDDAILYFNTLKRELEKRTVVLYEDPPLCTFGSLTDGFESWDDCMPTLGGNEHNVYNPFVEDARAHADRMLRLSLDMATASSSSATTPHGYDCVSSSSLGGEPVPRSDYSMRPASRDVREHVDYGVIGRPKPQQSGHIDCRLPGVEEPMWHRDDNSHLCEIEGVDRVLSSVRDNQGAFEFHLVV</sequence>